<feature type="transmembrane region" description="Helical" evidence="1">
    <location>
        <begin position="272"/>
        <end position="296"/>
    </location>
</feature>
<dbReference type="Proteomes" id="UP001177595">
    <property type="component" value="Chromosome"/>
</dbReference>
<name>A0AA95GN51_9GAMM</name>
<feature type="transmembrane region" description="Helical" evidence="1">
    <location>
        <begin position="88"/>
        <end position="111"/>
    </location>
</feature>
<protein>
    <recommendedName>
        <fullName evidence="4">Choline transporter</fullName>
    </recommendedName>
</protein>
<feature type="transmembrane region" description="Helical" evidence="1">
    <location>
        <begin position="343"/>
        <end position="364"/>
    </location>
</feature>
<accession>A0AA95GN51</accession>
<dbReference type="EMBL" id="CP123504">
    <property type="protein sequence ID" value="WGM02103.1"/>
    <property type="molecule type" value="Genomic_DNA"/>
</dbReference>
<feature type="transmembrane region" description="Helical" evidence="1">
    <location>
        <begin position="303"/>
        <end position="323"/>
    </location>
</feature>
<evidence type="ECO:0000313" key="2">
    <source>
        <dbReference type="EMBL" id="WGM02103.1"/>
    </source>
</evidence>
<keyword evidence="1" id="KW-0812">Transmembrane</keyword>
<feature type="transmembrane region" description="Helical" evidence="1">
    <location>
        <begin position="248"/>
        <end position="266"/>
    </location>
</feature>
<feature type="transmembrane region" description="Helical" evidence="1">
    <location>
        <begin position="6"/>
        <end position="26"/>
    </location>
</feature>
<evidence type="ECO:0000313" key="3">
    <source>
        <dbReference type="Proteomes" id="UP001177595"/>
    </source>
</evidence>
<feature type="transmembrane region" description="Helical" evidence="1">
    <location>
        <begin position="159"/>
        <end position="181"/>
    </location>
</feature>
<feature type="transmembrane region" description="Helical" evidence="1">
    <location>
        <begin position="188"/>
        <end position="209"/>
    </location>
</feature>
<feature type="transmembrane region" description="Helical" evidence="1">
    <location>
        <begin position="47"/>
        <end position="68"/>
    </location>
</feature>
<organism evidence="2 3">
    <name type="scientific">Arsenophonus nasoniae</name>
    <name type="common">son-killer infecting Nasonia vitripennis</name>
    <dbReference type="NCBI Taxonomy" id="638"/>
    <lineage>
        <taxon>Bacteria</taxon>
        <taxon>Pseudomonadati</taxon>
        <taxon>Pseudomonadota</taxon>
        <taxon>Gammaproteobacteria</taxon>
        <taxon>Enterobacterales</taxon>
        <taxon>Morganellaceae</taxon>
        <taxon>Arsenophonus</taxon>
    </lineage>
</organism>
<feature type="transmembrane region" description="Helical" evidence="1">
    <location>
        <begin position="376"/>
        <end position="393"/>
    </location>
</feature>
<dbReference type="RefSeq" id="WP_280625472.1">
    <property type="nucleotide sequence ID" value="NZ_CP123504.1"/>
</dbReference>
<gene>
    <name evidence="2" type="ORF">QE210_03020</name>
</gene>
<feature type="transmembrane region" description="Helical" evidence="1">
    <location>
        <begin position="123"/>
        <end position="147"/>
    </location>
</feature>
<keyword evidence="1" id="KW-0472">Membrane</keyword>
<proteinExistence type="predicted"/>
<keyword evidence="1" id="KW-1133">Transmembrane helix</keyword>
<reference evidence="2" key="1">
    <citation type="submission" date="2023-04" db="EMBL/GenBank/DDBJ databases">
        <title>Genome dynamics across the evolutionary transition to endosymbiosis.</title>
        <authorList>
            <person name="Siozios S."/>
            <person name="Nadal-Jimenez P."/>
            <person name="Azagi T."/>
            <person name="Sprong H."/>
            <person name="Frost C.L."/>
            <person name="Parratt S.R."/>
            <person name="Taylor G."/>
            <person name="Brettell L."/>
            <person name="Lew K.C."/>
            <person name="Croft L."/>
            <person name="King K.C."/>
            <person name="Brockhurst M.A."/>
            <person name="Hypsa V."/>
            <person name="Novakova E."/>
            <person name="Darby A.C."/>
            <person name="Hurst G.D.D."/>
        </authorList>
    </citation>
    <scope>NUCLEOTIDE SEQUENCE</scope>
    <source>
        <strain evidence="2">APv</strain>
    </source>
</reference>
<evidence type="ECO:0008006" key="4">
    <source>
        <dbReference type="Google" id="ProtNLM"/>
    </source>
</evidence>
<dbReference type="AlphaFoldDB" id="A0AA95GN51"/>
<evidence type="ECO:0000256" key="1">
    <source>
        <dbReference type="SAM" id="Phobius"/>
    </source>
</evidence>
<sequence length="406" mass="46949">MIESILNNNLKIACVLIIVLTVYVLIKFRNTKYNVSLVSSATPVSKLAFSCILFTSGLDIGLIMFPLMEFNKYKNPEYLGINPLSVEIGFWGGAVWIFYFLTTFYFAYIEVKVKLFENNKMKFILALLMLLTCAFTANLFVIFFKFYFSDFSVEQYQDLFTHTTIVMITVGLLFLSTLSALKVRFIKILSYFSIFLFIVLVVIGVVLNITNKSAVLFLSTLSLGIFDYIKNIYLFVIPMNEHHQFYMFWWFSWSLMIGKFVASFVPNGMTPIGLFILMLVVPTALLAIWFTVLYLFSLEHNSVPIYYFMIMSIVGLLFIVNSFDSILRVSADLVMKSTKLKKYNYALLFSYLLLVIFFIGYTGFISSSEGFIKIDYTGTLAIFIIYYMLYNLIKQKFKRGKYCNVI</sequence>